<feature type="transmembrane region" description="Helical" evidence="1">
    <location>
        <begin position="230"/>
        <end position="252"/>
    </location>
</feature>
<protein>
    <submittedName>
        <fullName evidence="2">Uncharacterized protein</fullName>
    </submittedName>
</protein>
<feature type="transmembrane region" description="Helical" evidence="1">
    <location>
        <begin position="264"/>
        <end position="287"/>
    </location>
</feature>
<feature type="transmembrane region" description="Helical" evidence="1">
    <location>
        <begin position="40"/>
        <end position="61"/>
    </location>
</feature>
<feature type="transmembrane region" description="Helical" evidence="1">
    <location>
        <begin position="341"/>
        <end position="362"/>
    </location>
</feature>
<organism evidence="2">
    <name type="scientific">uncultured Mycobacterium sp</name>
    <dbReference type="NCBI Taxonomy" id="171292"/>
    <lineage>
        <taxon>Bacteria</taxon>
        <taxon>Bacillati</taxon>
        <taxon>Actinomycetota</taxon>
        <taxon>Actinomycetes</taxon>
        <taxon>Mycobacteriales</taxon>
        <taxon>Mycobacteriaceae</taxon>
        <taxon>Mycobacterium</taxon>
        <taxon>environmental samples</taxon>
    </lineage>
</organism>
<sequence>MMAEQCTAAFDAIAHPLGGFTCENAPAFIHLRNPFALTNWTLPVLELMMVVGAVLALAYSIRSLRRHGDPINLALWCATVIYLFVIEIPQYFPNVFGVQDQLGLVFAHNVFTVEFLFDRLPLYIVALYPAVITLAFEIVRGLGIFRDRGVIVGAICVGFVHHCFYEVFDQLGPQLRWWAWNTANPINHPMFASVPMSSMFIFAVLGPIVVTVLVMLLVGRKSGTSAPAGWALGWRTVLAGVLVPLGLIILSIPTSLFGGANPNTTAQAAVFAIEFLIVAAIAVPVLVRQWLRTRGDHEPNEFVRVFGPIYLIVLAALWISALGGYFGAMNGITADGTPTGSLAYALICFIVSALAVASNAGATKRSSTSRSSDAIAIGE</sequence>
<feature type="transmembrane region" description="Helical" evidence="1">
    <location>
        <begin position="150"/>
        <end position="168"/>
    </location>
</feature>
<feature type="transmembrane region" description="Helical" evidence="1">
    <location>
        <begin position="73"/>
        <end position="92"/>
    </location>
</feature>
<dbReference type="EMBL" id="FLQS01000062">
    <property type="protein sequence ID" value="SBS78949.1"/>
    <property type="molecule type" value="Genomic_DNA"/>
</dbReference>
<proteinExistence type="predicted"/>
<feature type="transmembrane region" description="Helical" evidence="1">
    <location>
        <begin position="308"/>
        <end position="329"/>
    </location>
</feature>
<keyword evidence="1" id="KW-0472">Membrane</keyword>
<keyword evidence="1" id="KW-0812">Transmembrane</keyword>
<keyword evidence="1" id="KW-1133">Transmembrane helix</keyword>
<dbReference type="AlphaFoldDB" id="A0A1Y5PNP3"/>
<feature type="transmembrane region" description="Helical" evidence="1">
    <location>
        <begin position="199"/>
        <end position="218"/>
    </location>
</feature>
<reference evidence="2" key="1">
    <citation type="submission" date="2016-03" db="EMBL/GenBank/DDBJ databases">
        <authorList>
            <person name="Ploux O."/>
        </authorList>
    </citation>
    <scope>NUCLEOTIDE SEQUENCE</scope>
    <source>
        <strain evidence="2">UC10</strain>
    </source>
</reference>
<name>A0A1Y5PNP3_9MYCO</name>
<accession>A0A1Y5PNP3</accession>
<feature type="transmembrane region" description="Helical" evidence="1">
    <location>
        <begin position="120"/>
        <end position="138"/>
    </location>
</feature>
<evidence type="ECO:0000256" key="1">
    <source>
        <dbReference type="SAM" id="Phobius"/>
    </source>
</evidence>
<gene>
    <name evidence="2" type="ORF">MHPYR_650016</name>
</gene>
<evidence type="ECO:0000313" key="2">
    <source>
        <dbReference type="EMBL" id="SBS78949.1"/>
    </source>
</evidence>